<sequence length="177" mass="20679">MKILKFLLLLLLFSTVNAETVVFGATKEKAILDKNLKTFKKLLSNNKELENIEYTTEKFGDNFVILISKIDNNKKIKSLMLLLKPTFNDIFIVSPSNKLAVNKNNIEEDNREKDNSEEDIFSYINQFITKGFFIIILSLLGLIFLYELFTKFRHINKIQKSFKDNQDMIQDKINKIT</sequence>
<organism evidence="2">
    <name type="scientific">hydrothermal vent metagenome</name>
    <dbReference type="NCBI Taxonomy" id="652676"/>
    <lineage>
        <taxon>unclassified sequences</taxon>
        <taxon>metagenomes</taxon>
        <taxon>ecological metagenomes</taxon>
    </lineage>
</organism>
<proteinExistence type="predicted"/>
<keyword evidence="1" id="KW-0472">Membrane</keyword>
<gene>
    <name evidence="2" type="ORF">MNB_SV-9-677</name>
</gene>
<dbReference type="AlphaFoldDB" id="A0A1W1BVQ8"/>
<protein>
    <submittedName>
        <fullName evidence="2">Uncharacterized protein</fullName>
    </submittedName>
</protein>
<keyword evidence="1" id="KW-1133">Transmembrane helix</keyword>
<name>A0A1W1BVQ8_9ZZZZ</name>
<evidence type="ECO:0000313" key="2">
    <source>
        <dbReference type="EMBL" id="SFV57564.1"/>
    </source>
</evidence>
<keyword evidence="1" id="KW-0812">Transmembrane</keyword>
<accession>A0A1W1BVQ8</accession>
<reference evidence="2" key="1">
    <citation type="submission" date="2016-10" db="EMBL/GenBank/DDBJ databases">
        <authorList>
            <person name="de Groot N.N."/>
        </authorList>
    </citation>
    <scope>NUCLEOTIDE SEQUENCE</scope>
</reference>
<evidence type="ECO:0000256" key="1">
    <source>
        <dbReference type="SAM" id="Phobius"/>
    </source>
</evidence>
<dbReference type="EMBL" id="FPHG01000033">
    <property type="protein sequence ID" value="SFV57564.1"/>
    <property type="molecule type" value="Genomic_DNA"/>
</dbReference>
<feature type="transmembrane region" description="Helical" evidence="1">
    <location>
        <begin position="131"/>
        <end position="149"/>
    </location>
</feature>